<name>A0A1T4VD16_9BACT</name>
<dbReference type="SMART" id="SM00091">
    <property type="entry name" value="PAS"/>
    <property type="match status" value="1"/>
</dbReference>
<evidence type="ECO:0000256" key="6">
    <source>
        <dbReference type="ARBA" id="ARBA00022679"/>
    </source>
</evidence>
<dbReference type="Pfam" id="PF02518">
    <property type="entry name" value="HATPase_c"/>
    <property type="match status" value="1"/>
</dbReference>
<dbReference type="Proteomes" id="UP000189733">
    <property type="component" value="Unassembled WGS sequence"/>
</dbReference>
<keyword evidence="11 15" id="KW-1133">Transmembrane helix</keyword>
<evidence type="ECO:0000256" key="1">
    <source>
        <dbReference type="ARBA" id="ARBA00000085"/>
    </source>
</evidence>
<dbReference type="EMBL" id="FUYA01000001">
    <property type="protein sequence ID" value="SKA62817.1"/>
    <property type="molecule type" value="Genomic_DNA"/>
</dbReference>
<keyword evidence="14" id="KW-0175">Coiled coil</keyword>
<evidence type="ECO:0000256" key="7">
    <source>
        <dbReference type="ARBA" id="ARBA00022692"/>
    </source>
</evidence>
<dbReference type="Gene3D" id="1.10.287.130">
    <property type="match status" value="1"/>
</dbReference>
<accession>A0A1T4VD16</accession>
<dbReference type="STRING" id="1121442.SAMN02745702_00033"/>
<keyword evidence="8" id="KW-0547">Nucleotide-binding</keyword>
<evidence type="ECO:0000256" key="12">
    <source>
        <dbReference type="ARBA" id="ARBA00023012"/>
    </source>
</evidence>
<dbReference type="PRINTS" id="PR00344">
    <property type="entry name" value="BCTRLSENSOR"/>
</dbReference>
<dbReference type="SUPFAM" id="SSF55874">
    <property type="entry name" value="ATPase domain of HSP90 chaperone/DNA topoisomerase II/histidine kinase"/>
    <property type="match status" value="1"/>
</dbReference>
<dbReference type="SMART" id="SM00387">
    <property type="entry name" value="HATPase_c"/>
    <property type="match status" value="1"/>
</dbReference>
<keyword evidence="7 15" id="KW-0812">Transmembrane</keyword>
<dbReference type="PANTHER" id="PTHR43065">
    <property type="entry name" value="SENSOR HISTIDINE KINASE"/>
    <property type="match status" value="1"/>
</dbReference>
<evidence type="ECO:0000259" key="17">
    <source>
        <dbReference type="PROSITE" id="PS50112"/>
    </source>
</evidence>
<dbReference type="InterPro" id="IPR035965">
    <property type="entry name" value="PAS-like_dom_sf"/>
</dbReference>
<dbReference type="Gene3D" id="6.10.340.10">
    <property type="match status" value="1"/>
</dbReference>
<keyword evidence="10" id="KW-0067">ATP-binding</keyword>
<dbReference type="InterPro" id="IPR029151">
    <property type="entry name" value="Sensor-like_sf"/>
</dbReference>
<dbReference type="RefSeq" id="WP_200803608.1">
    <property type="nucleotide sequence ID" value="NZ_FUYA01000001.1"/>
</dbReference>
<evidence type="ECO:0000256" key="11">
    <source>
        <dbReference type="ARBA" id="ARBA00022989"/>
    </source>
</evidence>
<dbReference type="NCBIfam" id="TIGR00229">
    <property type="entry name" value="sensory_box"/>
    <property type="match status" value="1"/>
</dbReference>
<dbReference type="InterPro" id="IPR033463">
    <property type="entry name" value="sCache_3"/>
</dbReference>
<feature type="domain" description="Histidine kinase" evidence="16">
    <location>
        <begin position="484"/>
        <end position="713"/>
    </location>
</feature>
<proteinExistence type="predicted"/>
<feature type="transmembrane region" description="Helical" evidence="15">
    <location>
        <begin position="202"/>
        <end position="224"/>
    </location>
</feature>
<sequence length="744" mass="83627">MKSFFHKESTLGRALRPVLSFLHQRFDPYGERPLPGIRQIARMRFKDKINIGISSVIIFFSILTAVLVSQVAVDRLLEENRDRGRSMVLNMASRAVDPLLASDFLRLKNLVDGAERLSDFTLYAFVTDKRGNVLVHTFNGGFPTDLLTANSPKETEISIQLLDDGSHRIYDFAAPVMVDGKVFGSVRLGVSQARVQEIKKDVVSTIFLVSFAVMVVAILLGTIFSRNVSARLNALRKSAESVVQGQLNVQTGPRLYRNCWDIQQCGQEDCPAYGDNRRRCWYLAGTLCPQCKEDSYPEKLMSCHTCPVYLENMGDEIQSLAETFDVMAMSLKSHIEELEQTQDDLKRQRELLRTILDVTPDLMCLLDTDFKYMTVNKAFCTYFHLNEEDLLGHSNYELFDEDEADAAYHENKQVLLTGKPISKQELIRSGDQKRWFHVIKVPVKIGKENIGMLYTARDITIIKQYQERLIHSQKMEDLGKLAGGVAHEINTPLGIILGYAQLLLEDTPGDSQLSHDLKTIEKQTKVCKKIVADLLGFSRRIESSMAPLDLNESLEEVISLLEQIFLQERVRIETDFDPTVMPITGDKEKLKQVWMNLLNNAFDAIGSDGGIYVTTKMCSHRRRVLVTVADTGSGVSQHDINNIFDPFFTTKPVGKGTGLGLALSFGIISDHGGRISAISPAPLDYIISHEEEVPDSRPPGLGTLFMVELPLTKEGLPDEECPEITEVRSRDGEYFIGGSTTWRK</sequence>
<keyword evidence="13 15" id="KW-0472">Membrane</keyword>
<dbReference type="Pfam" id="PF08448">
    <property type="entry name" value="PAS_4"/>
    <property type="match status" value="1"/>
</dbReference>
<evidence type="ECO:0000256" key="10">
    <source>
        <dbReference type="ARBA" id="ARBA00022840"/>
    </source>
</evidence>
<dbReference type="InterPro" id="IPR036097">
    <property type="entry name" value="HisK_dim/P_sf"/>
</dbReference>
<dbReference type="SUPFAM" id="SSF55785">
    <property type="entry name" value="PYP-like sensor domain (PAS domain)"/>
    <property type="match status" value="1"/>
</dbReference>
<dbReference type="AlphaFoldDB" id="A0A1T4VD16"/>
<dbReference type="GO" id="GO:0000155">
    <property type="term" value="F:phosphorelay sensor kinase activity"/>
    <property type="evidence" value="ECO:0007669"/>
    <property type="project" value="InterPro"/>
</dbReference>
<dbReference type="Pfam" id="PF00512">
    <property type="entry name" value="HisKA"/>
    <property type="match status" value="1"/>
</dbReference>
<dbReference type="InterPro" id="IPR003661">
    <property type="entry name" value="HisK_dim/P_dom"/>
</dbReference>
<comment type="subcellular location">
    <subcellularLocation>
        <location evidence="2">Cell membrane</location>
        <topology evidence="2">Multi-pass membrane protein</topology>
    </subcellularLocation>
</comment>
<gene>
    <name evidence="18" type="ORF">SAMN02745702_00033</name>
</gene>
<evidence type="ECO:0000256" key="2">
    <source>
        <dbReference type="ARBA" id="ARBA00004651"/>
    </source>
</evidence>
<organism evidence="18 19">
    <name type="scientific">Desulfobaculum bizertense DSM 18034</name>
    <dbReference type="NCBI Taxonomy" id="1121442"/>
    <lineage>
        <taxon>Bacteria</taxon>
        <taxon>Pseudomonadati</taxon>
        <taxon>Thermodesulfobacteriota</taxon>
        <taxon>Desulfovibrionia</taxon>
        <taxon>Desulfovibrionales</taxon>
        <taxon>Desulfovibrionaceae</taxon>
        <taxon>Desulfobaculum</taxon>
    </lineage>
</organism>
<dbReference type="GO" id="GO:0005524">
    <property type="term" value="F:ATP binding"/>
    <property type="evidence" value="ECO:0007669"/>
    <property type="project" value="UniProtKB-KW"/>
</dbReference>
<dbReference type="GO" id="GO:0005886">
    <property type="term" value="C:plasma membrane"/>
    <property type="evidence" value="ECO:0007669"/>
    <property type="project" value="UniProtKB-SubCell"/>
</dbReference>
<evidence type="ECO:0000256" key="15">
    <source>
        <dbReference type="SAM" id="Phobius"/>
    </source>
</evidence>
<keyword evidence="9" id="KW-0418">Kinase</keyword>
<evidence type="ECO:0000256" key="5">
    <source>
        <dbReference type="ARBA" id="ARBA00022553"/>
    </source>
</evidence>
<keyword evidence="4" id="KW-1003">Cell membrane</keyword>
<dbReference type="CDD" id="cd00082">
    <property type="entry name" value="HisKA"/>
    <property type="match status" value="1"/>
</dbReference>
<evidence type="ECO:0000256" key="3">
    <source>
        <dbReference type="ARBA" id="ARBA00012438"/>
    </source>
</evidence>
<feature type="transmembrane region" description="Helical" evidence="15">
    <location>
        <begin position="51"/>
        <end position="73"/>
    </location>
</feature>
<dbReference type="InterPro" id="IPR003594">
    <property type="entry name" value="HATPase_dom"/>
</dbReference>
<evidence type="ECO:0000313" key="19">
    <source>
        <dbReference type="Proteomes" id="UP000189733"/>
    </source>
</evidence>
<dbReference type="PROSITE" id="PS50112">
    <property type="entry name" value="PAS"/>
    <property type="match status" value="1"/>
</dbReference>
<dbReference type="InterPro" id="IPR005467">
    <property type="entry name" value="His_kinase_dom"/>
</dbReference>
<dbReference type="SUPFAM" id="SSF47384">
    <property type="entry name" value="Homodimeric domain of signal transducing histidine kinase"/>
    <property type="match status" value="1"/>
</dbReference>
<dbReference type="Gene3D" id="3.30.565.10">
    <property type="entry name" value="Histidine kinase-like ATPase, C-terminal domain"/>
    <property type="match status" value="1"/>
</dbReference>
<evidence type="ECO:0000256" key="8">
    <source>
        <dbReference type="ARBA" id="ARBA00022741"/>
    </source>
</evidence>
<evidence type="ECO:0000256" key="13">
    <source>
        <dbReference type="ARBA" id="ARBA00023136"/>
    </source>
</evidence>
<dbReference type="InterPro" id="IPR013656">
    <property type="entry name" value="PAS_4"/>
</dbReference>
<evidence type="ECO:0000256" key="14">
    <source>
        <dbReference type="SAM" id="Coils"/>
    </source>
</evidence>
<dbReference type="PROSITE" id="PS50109">
    <property type="entry name" value="HIS_KIN"/>
    <property type="match status" value="1"/>
</dbReference>
<dbReference type="EC" id="2.7.13.3" evidence="3"/>
<dbReference type="SMART" id="SM00388">
    <property type="entry name" value="HisKA"/>
    <property type="match status" value="1"/>
</dbReference>
<dbReference type="InterPro" id="IPR004358">
    <property type="entry name" value="Sig_transdc_His_kin-like_C"/>
</dbReference>
<reference evidence="18 19" key="1">
    <citation type="submission" date="2017-02" db="EMBL/GenBank/DDBJ databases">
        <authorList>
            <person name="Peterson S.W."/>
        </authorList>
    </citation>
    <scope>NUCLEOTIDE SEQUENCE [LARGE SCALE GENOMIC DNA]</scope>
    <source>
        <strain evidence="18 19">DSM 18034</strain>
    </source>
</reference>
<evidence type="ECO:0000259" key="16">
    <source>
        <dbReference type="PROSITE" id="PS50109"/>
    </source>
</evidence>
<keyword evidence="12" id="KW-0902">Two-component regulatory system</keyword>
<feature type="coiled-coil region" evidence="14">
    <location>
        <begin position="328"/>
        <end position="355"/>
    </location>
</feature>
<protein>
    <recommendedName>
        <fullName evidence="3">histidine kinase</fullName>
        <ecNumber evidence="3">2.7.13.3</ecNumber>
    </recommendedName>
</protein>
<dbReference type="Pfam" id="PF17203">
    <property type="entry name" value="sCache_3_2"/>
    <property type="match status" value="1"/>
</dbReference>
<dbReference type="PANTHER" id="PTHR43065:SF46">
    <property type="entry name" value="C4-DICARBOXYLATE TRANSPORT SENSOR PROTEIN DCTB"/>
    <property type="match status" value="1"/>
</dbReference>
<feature type="domain" description="PAS" evidence="17">
    <location>
        <begin position="348"/>
        <end position="418"/>
    </location>
</feature>
<dbReference type="InterPro" id="IPR036890">
    <property type="entry name" value="HATPase_C_sf"/>
</dbReference>
<dbReference type="InterPro" id="IPR000014">
    <property type="entry name" value="PAS"/>
</dbReference>
<evidence type="ECO:0000256" key="4">
    <source>
        <dbReference type="ARBA" id="ARBA00022475"/>
    </source>
</evidence>
<keyword evidence="6" id="KW-0808">Transferase</keyword>
<dbReference type="CDD" id="cd00130">
    <property type="entry name" value="PAS"/>
    <property type="match status" value="1"/>
</dbReference>
<comment type="catalytic activity">
    <reaction evidence="1">
        <text>ATP + protein L-histidine = ADP + protein N-phospho-L-histidine.</text>
        <dbReference type="EC" id="2.7.13.3"/>
    </reaction>
</comment>
<keyword evidence="19" id="KW-1185">Reference proteome</keyword>
<dbReference type="SUPFAM" id="SSF103190">
    <property type="entry name" value="Sensory domain-like"/>
    <property type="match status" value="1"/>
</dbReference>
<dbReference type="Gene3D" id="3.30.450.20">
    <property type="entry name" value="PAS domain"/>
    <property type="match status" value="1"/>
</dbReference>
<evidence type="ECO:0000313" key="18">
    <source>
        <dbReference type="EMBL" id="SKA62817.1"/>
    </source>
</evidence>
<keyword evidence="5" id="KW-0597">Phosphoprotein</keyword>
<evidence type="ECO:0000256" key="9">
    <source>
        <dbReference type="ARBA" id="ARBA00022777"/>
    </source>
</evidence>